<dbReference type="Proteomes" id="UP000319103">
    <property type="component" value="Unassembled WGS sequence"/>
</dbReference>
<keyword evidence="3" id="KW-0732">Signal</keyword>
<feature type="chain" id="PRO_5022118324" evidence="3">
    <location>
        <begin position="26"/>
        <end position="138"/>
    </location>
</feature>
<dbReference type="OrthoDB" id="5326845at2"/>
<dbReference type="EMBL" id="VIGB01000003">
    <property type="protein sequence ID" value="TQF05503.1"/>
    <property type="molecule type" value="Genomic_DNA"/>
</dbReference>
<dbReference type="AlphaFoldDB" id="A0A540W920"/>
<dbReference type="InterPro" id="IPR016191">
    <property type="entry name" value="Ribonuclease/ribotoxin"/>
</dbReference>
<protein>
    <submittedName>
        <fullName evidence="4">Ribonuclease</fullName>
    </submittedName>
</protein>
<evidence type="ECO:0000313" key="5">
    <source>
        <dbReference type="Proteomes" id="UP000319103"/>
    </source>
</evidence>
<dbReference type="Gene3D" id="3.10.450.30">
    <property type="entry name" value="Microbial ribonucleases"/>
    <property type="match status" value="1"/>
</dbReference>
<dbReference type="GO" id="GO:0016787">
    <property type="term" value="F:hydrolase activity"/>
    <property type="evidence" value="ECO:0007669"/>
    <property type="project" value="UniProtKB-KW"/>
</dbReference>
<reference evidence="4 5" key="1">
    <citation type="submission" date="2019-06" db="EMBL/GenBank/DDBJ databases">
        <title>Description of Kitasatospora acidophila sp. nov. isolated from pine grove soil, and reclassification of Streptomyces novaecaesareae to Kitasatospora novaeceasareae comb. nov.</title>
        <authorList>
            <person name="Kim M.J."/>
        </authorList>
    </citation>
    <scope>NUCLEOTIDE SEQUENCE [LARGE SCALE GENOMIC DNA]</scope>
    <source>
        <strain evidence="4 5">MMS16-CNU292</strain>
    </source>
</reference>
<evidence type="ECO:0000256" key="1">
    <source>
        <dbReference type="ARBA" id="ARBA00022722"/>
    </source>
</evidence>
<proteinExistence type="predicted"/>
<evidence type="ECO:0000256" key="2">
    <source>
        <dbReference type="ARBA" id="ARBA00022801"/>
    </source>
</evidence>
<comment type="caution">
    <text evidence="4">The sequence shown here is derived from an EMBL/GenBank/DDBJ whole genome shotgun (WGS) entry which is preliminary data.</text>
</comment>
<accession>A0A540W920</accession>
<organism evidence="4 5">
    <name type="scientific">Kitasatospora acidiphila</name>
    <dbReference type="NCBI Taxonomy" id="2567942"/>
    <lineage>
        <taxon>Bacteria</taxon>
        <taxon>Bacillati</taxon>
        <taxon>Actinomycetota</taxon>
        <taxon>Actinomycetes</taxon>
        <taxon>Kitasatosporales</taxon>
        <taxon>Streptomycetaceae</taxon>
        <taxon>Kitasatospora</taxon>
    </lineage>
</organism>
<dbReference type="GO" id="GO:0003723">
    <property type="term" value="F:RNA binding"/>
    <property type="evidence" value="ECO:0007669"/>
    <property type="project" value="InterPro"/>
</dbReference>
<sequence>MTSRLRVIAVAIVLCCAVAAAAVYAVTTRQTPAARRAGQALPTTAAGGVCRSKLPGQAQDTIGLIAKGGPFPYRTDGVVFDNRESRLPRQRGGYYHEYTVVTPGAGDRGARRIVTGGTGEEYWTQDHYASFQRIDPAC</sequence>
<dbReference type="SUPFAM" id="SSF53933">
    <property type="entry name" value="Microbial ribonucleases"/>
    <property type="match status" value="1"/>
</dbReference>
<dbReference type="RefSeq" id="WP_141635977.1">
    <property type="nucleotide sequence ID" value="NZ_VIGB01000003.1"/>
</dbReference>
<dbReference type="GO" id="GO:0004521">
    <property type="term" value="F:RNA endonuclease activity"/>
    <property type="evidence" value="ECO:0007669"/>
    <property type="project" value="InterPro"/>
</dbReference>
<keyword evidence="1" id="KW-0540">Nuclease</keyword>
<name>A0A540W920_9ACTN</name>
<keyword evidence="5" id="KW-1185">Reference proteome</keyword>
<dbReference type="Pfam" id="PF00545">
    <property type="entry name" value="Ribonuclease"/>
    <property type="match status" value="1"/>
</dbReference>
<keyword evidence="2" id="KW-0378">Hydrolase</keyword>
<evidence type="ECO:0000313" key="4">
    <source>
        <dbReference type="EMBL" id="TQF05503.1"/>
    </source>
</evidence>
<gene>
    <name evidence="4" type="ORF">E6W39_28835</name>
</gene>
<feature type="signal peptide" evidence="3">
    <location>
        <begin position="1"/>
        <end position="25"/>
    </location>
</feature>
<dbReference type="InterPro" id="IPR000026">
    <property type="entry name" value="N1-like"/>
</dbReference>
<evidence type="ECO:0000256" key="3">
    <source>
        <dbReference type="SAM" id="SignalP"/>
    </source>
</evidence>